<accession>A0A8P0PJ12</accession>
<dbReference type="SMART" id="SM00349">
    <property type="entry name" value="KRAB"/>
    <property type="match status" value="1"/>
</dbReference>
<dbReference type="GO" id="GO:0006355">
    <property type="term" value="P:regulation of DNA-templated transcription"/>
    <property type="evidence" value="ECO:0007669"/>
    <property type="project" value="InterPro"/>
</dbReference>
<feature type="domain" description="KRAB" evidence="1">
    <location>
        <begin position="8"/>
        <end position="68"/>
    </location>
</feature>
<dbReference type="AlphaFoldDB" id="A0A8P0PJ12"/>
<dbReference type="CDD" id="cd07765">
    <property type="entry name" value="KRAB_A-box"/>
    <property type="match status" value="1"/>
</dbReference>
<name>A0A8P0PJ12_CANLF</name>
<dbReference type="InterPro" id="IPR001909">
    <property type="entry name" value="KRAB"/>
</dbReference>
<dbReference type="Pfam" id="PF01352">
    <property type="entry name" value="KRAB"/>
    <property type="match status" value="1"/>
</dbReference>
<dbReference type="Ensembl" id="ENSCAFT00000104428.1">
    <property type="protein sequence ID" value="ENSCAFP00000069294.1"/>
    <property type="gene ID" value="ENSCAFG00000053182.1"/>
</dbReference>
<evidence type="ECO:0000313" key="3">
    <source>
        <dbReference type="Proteomes" id="UP000002254"/>
    </source>
</evidence>
<dbReference type="InterPro" id="IPR036051">
    <property type="entry name" value="KRAB_dom_sf"/>
</dbReference>
<reference evidence="2" key="2">
    <citation type="submission" date="2025-08" db="UniProtKB">
        <authorList>
            <consortium name="Ensembl"/>
        </authorList>
    </citation>
    <scope>IDENTIFICATION</scope>
</reference>
<dbReference type="Gene3D" id="6.10.140.140">
    <property type="match status" value="1"/>
</dbReference>
<reference evidence="2 3" key="1">
    <citation type="journal article" date="2005" name="Nature">
        <title>Genome sequence, comparative analysis and haplotype structure of the domestic dog.</title>
        <authorList>
            <consortium name="Broad Sequencing Platform"/>
            <person name="Lindblad-Toh K."/>
            <person name="Wade C.M."/>
            <person name="Mikkelsen T.S."/>
            <person name="Karlsson E.K."/>
            <person name="Jaffe D.B."/>
            <person name="Kamal M."/>
            <person name="Clamp M."/>
            <person name="Chang J.L."/>
            <person name="Kulbokas E.J. III"/>
            <person name="Zody M.C."/>
            <person name="Mauceli E."/>
            <person name="Xie X."/>
            <person name="Breen M."/>
            <person name="Wayne R.K."/>
            <person name="Ostrander E.A."/>
            <person name="Ponting C.P."/>
            <person name="Galibert F."/>
            <person name="Smith D.R."/>
            <person name="DeJong P.J."/>
            <person name="Kirkness E."/>
            <person name="Alvarez P."/>
            <person name="Biagi T."/>
            <person name="Brockman W."/>
            <person name="Butler J."/>
            <person name="Chin C.W."/>
            <person name="Cook A."/>
            <person name="Cuff J."/>
            <person name="Daly M.J."/>
            <person name="DeCaprio D."/>
            <person name="Gnerre S."/>
            <person name="Grabherr M."/>
            <person name="Kellis M."/>
            <person name="Kleber M."/>
            <person name="Bardeleben C."/>
            <person name="Goodstadt L."/>
            <person name="Heger A."/>
            <person name="Hitte C."/>
            <person name="Kim L."/>
            <person name="Koepfli K.P."/>
            <person name="Parker H.G."/>
            <person name="Pollinger J.P."/>
            <person name="Searle S.M."/>
            <person name="Sutter N.B."/>
            <person name="Thomas R."/>
            <person name="Webber C."/>
            <person name="Baldwin J."/>
            <person name="Abebe A."/>
            <person name="Abouelleil A."/>
            <person name="Aftuck L."/>
            <person name="Ait-Zahra M."/>
            <person name="Aldredge T."/>
            <person name="Allen N."/>
            <person name="An P."/>
            <person name="Anderson S."/>
            <person name="Antoine C."/>
            <person name="Arachchi H."/>
            <person name="Aslam A."/>
            <person name="Ayotte L."/>
            <person name="Bachantsang P."/>
            <person name="Barry A."/>
            <person name="Bayul T."/>
            <person name="Benamara M."/>
            <person name="Berlin A."/>
            <person name="Bessette D."/>
            <person name="Blitshteyn B."/>
            <person name="Bloom T."/>
            <person name="Blye J."/>
            <person name="Boguslavskiy L."/>
            <person name="Bonnet C."/>
            <person name="Boukhgalter B."/>
            <person name="Brown A."/>
            <person name="Cahill P."/>
            <person name="Calixte N."/>
            <person name="Camarata J."/>
            <person name="Cheshatsang Y."/>
            <person name="Chu J."/>
            <person name="Citroen M."/>
            <person name="Collymore A."/>
            <person name="Cooke P."/>
            <person name="Dawoe T."/>
            <person name="Daza R."/>
            <person name="Decktor K."/>
            <person name="DeGray S."/>
            <person name="Dhargay N."/>
            <person name="Dooley K."/>
            <person name="Dooley K."/>
            <person name="Dorje P."/>
            <person name="Dorjee K."/>
            <person name="Dorris L."/>
            <person name="Duffey N."/>
            <person name="Dupes A."/>
            <person name="Egbiremolen O."/>
            <person name="Elong R."/>
            <person name="Falk J."/>
            <person name="Farina A."/>
            <person name="Faro S."/>
            <person name="Ferguson D."/>
            <person name="Ferreira P."/>
            <person name="Fisher S."/>
            <person name="FitzGerald M."/>
            <person name="Foley K."/>
            <person name="Foley C."/>
            <person name="Franke A."/>
            <person name="Friedrich D."/>
            <person name="Gage D."/>
            <person name="Garber M."/>
            <person name="Gearin G."/>
            <person name="Giannoukos G."/>
            <person name="Goode T."/>
            <person name="Goyette A."/>
            <person name="Graham J."/>
            <person name="Grandbois E."/>
            <person name="Gyaltsen K."/>
            <person name="Hafez N."/>
            <person name="Hagopian D."/>
            <person name="Hagos B."/>
            <person name="Hall J."/>
            <person name="Healy C."/>
            <person name="Hegarty R."/>
            <person name="Honan T."/>
            <person name="Horn A."/>
            <person name="Houde N."/>
            <person name="Hughes L."/>
            <person name="Hunnicutt L."/>
            <person name="Husby M."/>
            <person name="Jester B."/>
            <person name="Jones C."/>
            <person name="Kamat A."/>
            <person name="Kanga B."/>
            <person name="Kells C."/>
            <person name="Khazanovich D."/>
            <person name="Kieu A.C."/>
            <person name="Kisner P."/>
            <person name="Kumar M."/>
            <person name="Lance K."/>
            <person name="Landers T."/>
            <person name="Lara M."/>
            <person name="Lee W."/>
            <person name="Leger J.P."/>
            <person name="Lennon N."/>
            <person name="Leuper L."/>
            <person name="LeVine S."/>
            <person name="Liu J."/>
            <person name="Liu X."/>
            <person name="Lokyitsang Y."/>
            <person name="Lokyitsang T."/>
            <person name="Lui A."/>
            <person name="Macdonald J."/>
            <person name="Major J."/>
            <person name="Marabella R."/>
            <person name="Maru K."/>
            <person name="Matthews C."/>
            <person name="McDonough S."/>
            <person name="Mehta T."/>
            <person name="Meldrim J."/>
            <person name="Melnikov A."/>
            <person name="Meneus L."/>
            <person name="Mihalev A."/>
            <person name="Mihova T."/>
            <person name="Miller K."/>
            <person name="Mittelman R."/>
            <person name="Mlenga V."/>
            <person name="Mulrain L."/>
            <person name="Munson G."/>
            <person name="Navidi A."/>
            <person name="Naylor J."/>
            <person name="Nguyen T."/>
            <person name="Nguyen N."/>
            <person name="Nguyen C."/>
            <person name="Nguyen T."/>
            <person name="Nicol R."/>
            <person name="Norbu N."/>
            <person name="Norbu C."/>
            <person name="Novod N."/>
            <person name="Nyima T."/>
            <person name="Olandt P."/>
            <person name="O'Neill B."/>
            <person name="O'Neill K."/>
            <person name="Osman S."/>
            <person name="Oyono L."/>
            <person name="Patti C."/>
            <person name="Perrin D."/>
            <person name="Phunkhang P."/>
            <person name="Pierre F."/>
            <person name="Priest M."/>
            <person name="Rachupka A."/>
            <person name="Raghuraman S."/>
            <person name="Rameau R."/>
            <person name="Ray V."/>
            <person name="Raymond C."/>
            <person name="Rege F."/>
            <person name="Rise C."/>
            <person name="Rogers J."/>
            <person name="Rogov P."/>
            <person name="Sahalie J."/>
            <person name="Settipalli S."/>
            <person name="Sharpe T."/>
            <person name="Shea T."/>
            <person name="Sheehan M."/>
            <person name="Sherpa N."/>
            <person name="Shi J."/>
            <person name="Shih D."/>
            <person name="Sloan J."/>
            <person name="Smith C."/>
            <person name="Sparrow T."/>
            <person name="Stalker J."/>
            <person name="Stange-Thomann N."/>
            <person name="Stavropoulos S."/>
            <person name="Stone C."/>
            <person name="Stone S."/>
            <person name="Sykes S."/>
            <person name="Tchuinga P."/>
            <person name="Tenzing P."/>
            <person name="Tesfaye S."/>
            <person name="Thoulutsang D."/>
            <person name="Thoulutsang Y."/>
            <person name="Topham K."/>
            <person name="Topping I."/>
            <person name="Tsamla T."/>
            <person name="Vassiliev H."/>
            <person name="Venkataraman V."/>
            <person name="Vo A."/>
            <person name="Wangchuk T."/>
            <person name="Wangdi T."/>
            <person name="Weiand M."/>
            <person name="Wilkinson J."/>
            <person name="Wilson A."/>
            <person name="Yadav S."/>
            <person name="Yang S."/>
            <person name="Yang X."/>
            <person name="Young G."/>
            <person name="Yu Q."/>
            <person name="Zainoun J."/>
            <person name="Zembek L."/>
            <person name="Zimmer A."/>
            <person name="Lander E.S."/>
        </authorList>
    </citation>
    <scope>NUCLEOTIDE SEQUENCE [LARGE SCALE GENOMIC DNA]</scope>
    <source>
        <strain evidence="2">Boxer</strain>
    </source>
</reference>
<evidence type="ECO:0000259" key="1">
    <source>
        <dbReference type="SMART" id="SM00349"/>
    </source>
</evidence>
<dbReference type="InterPro" id="IPR039938">
    <property type="entry name" value="Sp4-like"/>
</dbReference>
<proteinExistence type="predicted"/>
<dbReference type="PANTHER" id="PTHR14947:SF24">
    <property type="entry name" value="ZINC FINGER PROTEIN 781-RELATED"/>
    <property type="match status" value="1"/>
</dbReference>
<organism evidence="2 3">
    <name type="scientific">Canis lupus familiaris</name>
    <name type="common">Dog</name>
    <name type="synonym">Canis familiaris</name>
    <dbReference type="NCBI Taxonomy" id="9615"/>
    <lineage>
        <taxon>Eukaryota</taxon>
        <taxon>Metazoa</taxon>
        <taxon>Chordata</taxon>
        <taxon>Craniata</taxon>
        <taxon>Vertebrata</taxon>
        <taxon>Euteleostomi</taxon>
        <taxon>Mammalia</taxon>
        <taxon>Eutheria</taxon>
        <taxon>Laurasiatheria</taxon>
        <taxon>Carnivora</taxon>
        <taxon>Caniformia</taxon>
        <taxon>Canidae</taxon>
        <taxon>Canis</taxon>
    </lineage>
</organism>
<protein>
    <recommendedName>
        <fullName evidence="1">KRAB domain-containing protein</fullName>
    </recommendedName>
</protein>
<dbReference type="SUPFAM" id="SSF109640">
    <property type="entry name" value="KRAB domain (Kruppel-associated box)"/>
    <property type="match status" value="1"/>
</dbReference>
<dbReference type="Proteomes" id="UP000002254">
    <property type="component" value="Chromosome 14"/>
</dbReference>
<sequence length="231" mass="26836">MTKSHGPLSFEDVAVAFTKEEWQQLDPAQRTLYRDVMLENFSHLVSLGHPVSKPDVISKLEQGEEPWIIKRDIPNWIYPERENRLENPQLDINLMNVLNVGRPSPGSHSSSYIRERILERNLINAVNVEKPSVSSHTSLDIREFTQEKNLMYVVNVEKSSLRSPTSQGISAFIHERNHMYVLNVERPFPRSQTLLYIGEFILGRNPIGVLYVGKHSFRSHNSLYIREFIQW</sequence>
<dbReference type="PANTHER" id="PTHR14947">
    <property type="entry name" value="ZINC FINGER PROTEIN"/>
    <property type="match status" value="1"/>
</dbReference>
<evidence type="ECO:0000313" key="2">
    <source>
        <dbReference type="Ensembl" id="ENSCAFP00000069294.1"/>
    </source>
</evidence>